<dbReference type="OrthoDB" id="5130at2759"/>
<dbReference type="GO" id="GO:0008168">
    <property type="term" value="F:methyltransferase activity"/>
    <property type="evidence" value="ECO:0007669"/>
    <property type="project" value="UniProtKB-KW"/>
</dbReference>
<comment type="caution">
    <text evidence="1">The sequence shown here is derived from an EMBL/GenBank/DDBJ whole genome shotgun (WGS) entry which is preliminary data.</text>
</comment>
<dbReference type="EMBL" id="CAMXCT030003576">
    <property type="protein sequence ID" value="CAL4792512.1"/>
    <property type="molecule type" value="Genomic_DNA"/>
</dbReference>
<keyword evidence="3" id="KW-0808">Transferase</keyword>
<name>A0A9P1G8T1_9DINO</name>
<sequence length="185" mass="20369">MIFLGFLTYQEWNGESVRSQAKEEGALIARLPVQVNLNGKDVDVKLSDLRNGRQLLPRRPVICIGNEQFCLDCIDASQKVGEAMARCDFLLIPVLSTTNGRTAISEAAKGKSFVALPKDSEDWQLLQEIQLAQVKSQGLDEATGQAIIVKKNGRVGTRFLGVPDWNSLTQEVDARVQIGLDTDNI</sequence>
<protein>
    <submittedName>
        <fullName evidence="3">Methyltransferase-like protein 13</fullName>
    </submittedName>
</protein>
<dbReference type="EMBL" id="CAMXCT010003576">
    <property type="protein sequence ID" value="CAI4005200.1"/>
    <property type="molecule type" value="Genomic_DNA"/>
</dbReference>
<reference evidence="2" key="2">
    <citation type="submission" date="2024-04" db="EMBL/GenBank/DDBJ databases">
        <authorList>
            <person name="Chen Y."/>
            <person name="Shah S."/>
            <person name="Dougan E. K."/>
            <person name="Thang M."/>
            <person name="Chan C."/>
        </authorList>
    </citation>
    <scope>NUCLEOTIDE SEQUENCE [LARGE SCALE GENOMIC DNA]</scope>
</reference>
<evidence type="ECO:0000313" key="3">
    <source>
        <dbReference type="EMBL" id="CAL4792512.1"/>
    </source>
</evidence>
<accession>A0A9P1G8T1</accession>
<proteinExistence type="predicted"/>
<organism evidence="1">
    <name type="scientific">Cladocopium goreaui</name>
    <dbReference type="NCBI Taxonomy" id="2562237"/>
    <lineage>
        <taxon>Eukaryota</taxon>
        <taxon>Sar</taxon>
        <taxon>Alveolata</taxon>
        <taxon>Dinophyceae</taxon>
        <taxon>Suessiales</taxon>
        <taxon>Symbiodiniaceae</taxon>
        <taxon>Cladocopium</taxon>
    </lineage>
</organism>
<dbReference type="AlphaFoldDB" id="A0A9P1G8T1"/>
<gene>
    <name evidence="1" type="ORF">C1SCF055_LOCUS30945</name>
</gene>
<keyword evidence="3" id="KW-0489">Methyltransferase</keyword>
<evidence type="ECO:0000313" key="1">
    <source>
        <dbReference type="EMBL" id="CAI4005200.1"/>
    </source>
</evidence>
<evidence type="ECO:0000313" key="4">
    <source>
        <dbReference type="Proteomes" id="UP001152797"/>
    </source>
</evidence>
<reference evidence="1" key="1">
    <citation type="submission" date="2022-10" db="EMBL/GenBank/DDBJ databases">
        <authorList>
            <person name="Chen Y."/>
            <person name="Dougan E. K."/>
            <person name="Chan C."/>
            <person name="Rhodes N."/>
            <person name="Thang M."/>
        </authorList>
    </citation>
    <scope>NUCLEOTIDE SEQUENCE</scope>
</reference>
<keyword evidence="4" id="KW-1185">Reference proteome</keyword>
<dbReference type="EMBL" id="CAMXCT020003576">
    <property type="protein sequence ID" value="CAL1158575.1"/>
    <property type="molecule type" value="Genomic_DNA"/>
</dbReference>
<dbReference type="Proteomes" id="UP001152797">
    <property type="component" value="Unassembled WGS sequence"/>
</dbReference>
<evidence type="ECO:0000313" key="2">
    <source>
        <dbReference type="EMBL" id="CAL1158575.1"/>
    </source>
</evidence>
<dbReference type="GO" id="GO:0032259">
    <property type="term" value="P:methylation"/>
    <property type="evidence" value="ECO:0007669"/>
    <property type="project" value="UniProtKB-KW"/>
</dbReference>